<keyword evidence="2" id="KW-0732">Signal</keyword>
<evidence type="ECO:0000256" key="2">
    <source>
        <dbReference type="SAM" id="SignalP"/>
    </source>
</evidence>
<protein>
    <submittedName>
        <fullName evidence="3">Uncharacterized protein</fullName>
    </submittedName>
</protein>
<evidence type="ECO:0000313" key="3">
    <source>
        <dbReference type="EMBL" id="PSC68652.1"/>
    </source>
</evidence>
<dbReference type="Proteomes" id="UP000239649">
    <property type="component" value="Unassembled WGS sequence"/>
</dbReference>
<dbReference type="AlphaFoldDB" id="A0A2P6V3I8"/>
<feature type="region of interest" description="Disordered" evidence="1">
    <location>
        <begin position="145"/>
        <end position="184"/>
    </location>
</feature>
<name>A0A2P6V3I8_9CHLO</name>
<accession>A0A2P6V3I8</accession>
<comment type="caution">
    <text evidence="3">The sequence shown here is derived from an EMBL/GenBank/DDBJ whole genome shotgun (WGS) entry which is preliminary data.</text>
</comment>
<evidence type="ECO:0000256" key="1">
    <source>
        <dbReference type="SAM" id="MobiDB-lite"/>
    </source>
</evidence>
<sequence length="184" mass="19463">MARRGTLLLALAACLVAGAAAALPSQLFKNAGGPSFLDGPSYDWKYTTESVVTIGLTHQGNYSFAMIGADGGVETEIATYTSWECGPEPGSYLALAMLKLVDSDGNVVDEKEVCEFGYVFDDLMRNTWAQSEDACPTEVTEENRFLGDRAEKNSCGTPARRPAAGPSLADLLQDDLADAPSPAA</sequence>
<dbReference type="EMBL" id="LHPF02000035">
    <property type="protein sequence ID" value="PSC68652.1"/>
    <property type="molecule type" value="Genomic_DNA"/>
</dbReference>
<feature type="signal peptide" evidence="2">
    <location>
        <begin position="1"/>
        <end position="21"/>
    </location>
</feature>
<reference evidence="3 4" key="1">
    <citation type="journal article" date="2018" name="Plant J.">
        <title>Genome sequences of Chlorella sorokiniana UTEX 1602 and Micractinium conductrix SAG 241.80: implications to maltose excretion by a green alga.</title>
        <authorList>
            <person name="Arriola M.B."/>
            <person name="Velmurugan N."/>
            <person name="Zhang Y."/>
            <person name="Plunkett M.H."/>
            <person name="Hondzo H."/>
            <person name="Barney B.M."/>
        </authorList>
    </citation>
    <scope>NUCLEOTIDE SEQUENCE [LARGE SCALE GENOMIC DNA]</scope>
    <source>
        <strain evidence="3 4">SAG 241.80</strain>
    </source>
</reference>
<dbReference type="OrthoDB" id="520452at2759"/>
<proteinExistence type="predicted"/>
<gene>
    <name evidence="3" type="ORF">C2E20_7837</name>
</gene>
<keyword evidence="4" id="KW-1185">Reference proteome</keyword>
<organism evidence="3 4">
    <name type="scientific">Micractinium conductrix</name>
    <dbReference type="NCBI Taxonomy" id="554055"/>
    <lineage>
        <taxon>Eukaryota</taxon>
        <taxon>Viridiplantae</taxon>
        <taxon>Chlorophyta</taxon>
        <taxon>core chlorophytes</taxon>
        <taxon>Trebouxiophyceae</taxon>
        <taxon>Chlorellales</taxon>
        <taxon>Chlorellaceae</taxon>
        <taxon>Chlorella clade</taxon>
        <taxon>Micractinium</taxon>
    </lineage>
</organism>
<feature type="chain" id="PRO_5015116592" evidence="2">
    <location>
        <begin position="22"/>
        <end position="184"/>
    </location>
</feature>
<evidence type="ECO:0000313" key="4">
    <source>
        <dbReference type="Proteomes" id="UP000239649"/>
    </source>
</evidence>